<gene>
    <name evidence="1" type="ORF">GHNINEIG_01083</name>
</gene>
<name>A0A4P7P1D3_9GAMM</name>
<dbReference type="RefSeq" id="WP_135795699.1">
    <property type="nucleotide sequence ID" value="NZ_CP032096.1"/>
</dbReference>
<accession>A0A4P7P1D3</accession>
<dbReference type="EMBL" id="CP032096">
    <property type="protein sequence ID" value="QBZ83042.1"/>
    <property type="molecule type" value="Genomic_DNA"/>
</dbReference>
<proteinExistence type="predicted"/>
<dbReference type="OrthoDB" id="5612550at2"/>
<protein>
    <submittedName>
        <fullName evidence="1">Uncharacterized protein</fullName>
    </submittedName>
</protein>
<organism evidence="1 2">
    <name type="scientific">Hydrogenovibrio crunogenus</name>
    <dbReference type="NCBI Taxonomy" id="39765"/>
    <lineage>
        <taxon>Bacteria</taxon>
        <taxon>Pseudomonadati</taxon>
        <taxon>Pseudomonadota</taxon>
        <taxon>Gammaproteobacteria</taxon>
        <taxon>Thiotrichales</taxon>
        <taxon>Piscirickettsiaceae</taxon>
        <taxon>Hydrogenovibrio</taxon>
    </lineage>
</organism>
<dbReference type="Proteomes" id="UP000296201">
    <property type="component" value="Chromosome"/>
</dbReference>
<sequence length="99" mass="11392">MVESYEDLHQLISSEIENYLAQHEDATIKFDIAENGSCTMSNTENSNKFVFMFARFGEEYKVGFALYEGFDPNPCWIDDVSNDGFDSNFVQTLIVEHLM</sequence>
<keyword evidence="2" id="KW-1185">Reference proteome</keyword>
<evidence type="ECO:0000313" key="2">
    <source>
        <dbReference type="Proteomes" id="UP000296201"/>
    </source>
</evidence>
<dbReference type="AlphaFoldDB" id="A0A4P7P1D3"/>
<reference evidence="1 2" key="1">
    <citation type="submission" date="2018-08" db="EMBL/GenBank/DDBJ databases">
        <title>Horizontal acquisition of hydrogen conversion ability and other habitat adaptations in Hydrogenovibrio crunogenus strains.</title>
        <authorList>
            <person name="Gonnella G."/>
            <person name="Adam N."/>
            <person name="Perner M."/>
        </authorList>
    </citation>
    <scope>NUCLEOTIDE SEQUENCE [LARGE SCALE GENOMIC DNA]</scope>
    <source>
        <strain evidence="1 2">SP-41</strain>
    </source>
</reference>
<evidence type="ECO:0000313" key="1">
    <source>
        <dbReference type="EMBL" id="QBZ83042.1"/>
    </source>
</evidence>